<keyword evidence="3" id="KW-1185">Reference proteome</keyword>
<reference evidence="2 3" key="1">
    <citation type="journal article" date="2019" name="Emerg. Microbes Infect.">
        <title>Comprehensive subspecies identification of 175 nontuberculous mycobacteria species based on 7547 genomic profiles.</title>
        <authorList>
            <person name="Matsumoto Y."/>
            <person name="Kinjo T."/>
            <person name="Motooka D."/>
            <person name="Nabeya D."/>
            <person name="Jung N."/>
            <person name="Uechi K."/>
            <person name="Horii T."/>
            <person name="Iida T."/>
            <person name="Fujita J."/>
            <person name="Nakamura S."/>
        </authorList>
    </citation>
    <scope>NUCLEOTIDE SEQUENCE [LARGE SCALE GENOMIC DNA]</scope>
    <source>
        <strain evidence="2 3">JCM 6370</strain>
    </source>
</reference>
<feature type="transmembrane region" description="Helical" evidence="1">
    <location>
        <begin position="123"/>
        <end position="145"/>
    </location>
</feature>
<protein>
    <recommendedName>
        <fullName evidence="4">DUF998 domain-containing protein</fullName>
    </recommendedName>
</protein>
<evidence type="ECO:0000313" key="2">
    <source>
        <dbReference type="EMBL" id="BBY83131.1"/>
    </source>
</evidence>
<feature type="transmembrane region" description="Helical" evidence="1">
    <location>
        <begin position="43"/>
        <end position="62"/>
    </location>
</feature>
<gene>
    <name evidence="2" type="ORF">MPUL_42890</name>
</gene>
<sequence>MGIVLTVLYLTGWVFLAKFVPVPSPDWPAEQLAGWLAGHQNAYQAGCILMLLAGGLLAPWGASLTVWNRRAEGRLPVLHICELATLAASVCIFVIIAIFWALAGFRAGQIDPQITQAFFDAGWFLFLWAAPCFYLWALSFGLALIMNPPEHQMFPRWIGFFTAASVLCWAMGPLAIFFQSGSMSYSGAIPTWIPVVEFFAWVVILSVYGYRAIMKHEAMTEVYRPTWDDPIVPNGVAEEMPRLTTAELDDERPVGVR</sequence>
<proteinExistence type="predicted"/>
<feature type="transmembrane region" description="Helical" evidence="1">
    <location>
        <begin position="157"/>
        <end position="179"/>
    </location>
</feature>
<keyword evidence="1" id="KW-0812">Transmembrane</keyword>
<keyword evidence="1" id="KW-0472">Membrane</keyword>
<feature type="transmembrane region" description="Helical" evidence="1">
    <location>
        <begin position="83"/>
        <end position="103"/>
    </location>
</feature>
<name>A0A7I7UQR2_MYCPV</name>
<dbReference type="AlphaFoldDB" id="A0A7I7UQR2"/>
<keyword evidence="1" id="KW-1133">Transmembrane helix</keyword>
<organism evidence="2 3">
    <name type="scientific">Mycolicibacterium pulveris</name>
    <name type="common">Mycobacterium pulveris</name>
    <dbReference type="NCBI Taxonomy" id="36813"/>
    <lineage>
        <taxon>Bacteria</taxon>
        <taxon>Bacillati</taxon>
        <taxon>Actinomycetota</taxon>
        <taxon>Actinomycetes</taxon>
        <taxon>Mycobacteriales</taxon>
        <taxon>Mycobacteriaceae</taxon>
        <taxon>Mycolicibacterium</taxon>
    </lineage>
</organism>
<accession>A0A7I7UQR2</accession>
<dbReference type="Proteomes" id="UP000467252">
    <property type="component" value="Chromosome"/>
</dbReference>
<evidence type="ECO:0000313" key="3">
    <source>
        <dbReference type="Proteomes" id="UP000467252"/>
    </source>
</evidence>
<evidence type="ECO:0008006" key="4">
    <source>
        <dbReference type="Google" id="ProtNLM"/>
    </source>
</evidence>
<dbReference type="EMBL" id="AP022599">
    <property type="protein sequence ID" value="BBY83131.1"/>
    <property type="molecule type" value="Genomic_DNA"/>
</dbReference>
<feature type="transmembrane region" description="Helical" evidence="1">
    <location>
        <begin position="191"/>
        <end position="210"/>
    </location>
</feature>
<evidence type="ECO:0000256" key="1">
    <source>
        <dbReference type="SAM" id="Phobius"/>
    </source>
</evidence>